<dbReference type="CDD" id="cd04301">
    <property type="entry name" value="NAT_SF"/>
    <property type="match status" value="1"/>
</dbReference>
<dbReference type="Proteomes" id="UP000267908">
    <property type="component" value="Unassembled WGS sequence"/>
</dbReference>
<sequence length="271" mass="30333">MTVSFLDSSTRYHVVTALNGNVLISGARRPMPTVMLLNTPPPEFIRSQIQQMVVDYVTDISMVAIAPSNPLYNLYQYGVGYEVHLYLNAMNGSQSLTVELIVALDDEDPETVLGFLLYLPVQDDPQACAVAYMAVLESHRRQGIARLMLDRMVSRYAHAELYCTVAKVPYFQKMGFQVLGARGPQVIMNTRDHGTDGLLAVMDIAPIYSSVEVRQIHAYLLKQHGNTAMVDAEKQRVRHLDRMTREARAFAEQHLENGDSVHGVSATVRLH</sequence>
<dbReference type="PROSITE" id="PS51186">
    <property type="entry name" value="GNAT"/>
    <property type="match status" value="1"/>
</dbReference>
<reference evidence="4 5" key="1">
    <citation type="submission" date="2018-08" db="EMBL/GenBank/DDBJ databases">
        <title>Recombination of ecologically and evolutionarily significant loci maintains genetic cohesion in the Pseudomonas syringae species complex.</title>
        <authorList>
            <person name="Dillon M."/>
            <person name="Thakur S."/>
            <person name="Almeida R.N.D."/>
            <person name="Weir B.S."/>
            <person name="Guttman D.S."/>
        </authorList>
    </citation>
    <scope>NUCLEOTIDE SEQUENCE [LARGE SCALE GENOMIC DNA]</scope>
    <source>
        <strain evidence="3 5">ICMP 13052</strain>
        <strain evidence="2 4">ICMP 4330</strain>
    </source>
</reference>
<evidence type="ECO:0000313" key="2">
    <source>
        <dbReference type="EMBL" id="RMP12921.1"/>
    </source>
</evidence>
<evidence type="ECO:0000313" key="4">
    <source>
        <dbReference type="Proteomes" id="UP000267908"/>
    </source>
</evidence>
<name>A0A0N8RF17_9PSED</name>
<evidence type="ECO:0000313" key="5">
    <source>
        <dbReference type="Proteomes" id="UP000269044"/>
    </source>
</evidence>
<dbReference type="EMBL" id="RBQG01000167">
    <property type="protein sequence ID" value="RMP12921.1"/>
    <property type="molecule type" value="Genomic_DNA"/>
</dbReference>
<proteinExistence type="predicted"/>
<gene>
    <name evidence="3" type="ORF">ALQ08_100450</name>
    <name evidence="2" type="ORF">ALQ28_100409</name>
</gene>
<evidence type="ECO:0000313" key="3">
    <source>
        <dbReference type="EMBL" id="RMQ23189.1"/>
    </source>
</evidence>
<accession>A0A0N8RF17</accession>
<feature type="domain" description="N-acetyltransferase" evidence="1">
    <location>
        <begin position="58"/>
        <end position="205"/>
    </location>
</feature>
<comment type="caution">
    <text evidence="2">The sequence shown here is derived from an EMBL/GenBank/DDBJ whole genome shotgun (WGS) entry which is preliminary data.</text>
</comment>
<dbReference type="Proteomes" id="UP000269044">
    <property type="component" value="Unassembled WGS sequence"/>
</dbReference>
<evidence type="ECO:0000259" key="1">
    <source>
        <dbReference type="PROSITE" id="PS51186"/>
    </source>
</evidence>
<dbReference type="InterPro" id="IPR000182">
    <property type="entry name" value="GNAT_dom"/>
</dbReference>
<dbReference type="Pfam" id="PF13508">
    <property type="entry name" value="Acetyltransf_7"/>
    <property type="match status" value="1"/>
</dbReference>
<dbReference type="InterPro" id="IPR016181">
    <property type="entry name" value="Acyl_CoA_acyltransferase"/>
</dbReference>
<dbReference type="AlphaFoldDB" id="A0A0N8RF17"/>
<dbReference type="GO" id="GO:0016747">
    <property type="term" value="F:acyltransferase activity, transferring groups other than amino-acyl groups"/>
    <property type="evidence" value="ECO:0007669"/>
    <property type="project" value="InterPro"/>
</dbReference>
<protein>
    <submittedName>
        <fullName evidence="2">GCN5-related N-acetyltransferase</fullName>
    </submittedName>
</protein>
<dbReference type="Gene3D" id="3.40.630.30">
    <property type="match status" value="1"/>
</dbReference>
<keyword evidence="2" id="KW-0808">Transferase</keyword>
<dbReference type="SUPFAM" id="SSF55729">
    <property type="entry name" value="Acyl-CoA N-acyltransferases (Nat)"/>
    <property type="match status" value="1"/>
</dbReference>
<dbReference type="EMBL" id="RBRA01000175">
    <property type="protein sequence ID" value="RMQ23189.1"/>
    <property type="molecule type" value="Genomic_DNA"/>
</dbReference>
<organism evidence="2 4">
    <name type="scientific">Pseudomonas syringae pv. delphinii</name>
    <dbReference type="NCBI Taxonomy" id="192088"/>
    <lineage>
        <taxon>Bacteria</taxon>
        <taxon>Pseudomonadati</taxon>
        <taxon>Pseudomonadota</taxon>
        <taxon>Gammaproteobacteria</taxon>
        <taxon>Pseudomonadales</taxon>
        <taxon>Pseudomonadaceae</taxon>
        <taxon>Pseudomonas</taxon>
    </lineage>
</organism>